<gene>
    <name evidence="1" type="ORF">CI238_08106</name>
</gene>
<dbReference type="AlphaFoldDB" id="A0A167CUW8"/>
<organism evidence="1 2">
    <name type="scientific">Colletotrichum incanum</name>
    <name type="common">Soybean anthracnose fungus</name>
    <dbReference type="NCBI Taxonomy" id="1573173"/>
    <lineage>
        <taxon>Eukaryota</taxon>
        <taxon>Fungi</taxon>
        <taxon>Dikarya</taxon>
        <taxon>Ascomycota</taxon>
        <taxon>Pezizomycotina</taxon>
        <taxon>Sordariomycetes</taxon>
        <taxon>Hypocreomycetidae</taxon>
        <taxon>Glomerellales</taxon>
        <taxon>Glomerellaceae</taxon>
        <taxon>Colletotrichum</taxon>
        <taxon>Colletotrichum spaethianum species complex</taxon>
    </lineage>
</organism>
<keyword evidence="2" id="KW-1185">Reference proteome</keyword>
<proteinExistence type="predicted"/>
<name>A0A167CUW8_COLIC</name>
<comment type="caution">
    <text evidence="1">The sequence shown here is derived from an EMBL/GenBank/DDBJ whole genome shotgun (WGS) entry which is preliminary data.</text>
</comment>
<protein>
    <submittedName>
        <fullName evidence="1">Uncharacterized protein</fullName>
    </submittedName>
</protein>
<evidence type="ECO:0000313" key="2">
    <source>
        <dbReference type="Proteomes" id="UP000076584"/>
    </source>
</evidence>
<reference evidence="1 2" key="1">
    <citation type="submission" date="2015-06" db="EMBL/GenBank/DDBJ databases">
        <title>Survival trade-offs in plant roots during colonization by closely related pathogenic and mutualistic fungi.</title>
        <authorList>
            <person name="Hacquard S."/>
            <person name="Kracher B."/>
            <person name="Hiruma K."/>
            <person name="Weinman A."/>
            <person name="Muench P."/>
            <person name="Garrido Oter R."/>
            <person name="Ver Loren van Themaat E."/>
            <person name="Dallerey J.-F."/>
            <person name="Damm U."/>
            <person name="Henrissat B."/>
            <person name="Lespinet O."/>
            <person name="Thon M."/>
            <person name="Kemen E."/>
            <person name="McHardy A.C."/>
            <person name="Schulze-Lefert P."/>
            <person name="O'Connell R.J."/>
        </authorList>
    </citation>
    <scope>NUCLEOTIDE SEQUENCE [LARGE SCALE GENOMIC DNA]</scope>
    <source>
        <strain evidence="1 2">MAFF 238704</strain>
    </source>
</reference>
<feature type="non-terminal residue" evidence="1">
    <location>
        <position position="1"/>
    </location>
</feature>
<accession>A0A167CUW8</accession>
<dbReference type="EMBL" id="LFIW01001230">
    <property type="protein sequence ID" value="KZL83056.1"/>
    <property type="molecule type" value="Genomic_DNA"/>
</dbReference>
<evidence type="ECO:0000313" key="1">
    <source>
        <dbReference type="EMBL" id="KZL83056.1"/>
    </source>
</evidence>
<sequence>LVERFLTDEDMKINIGMHRRVLEVPAHLVQKARDLAMRPLQNVHKRAERDGLEAVVDDVVRQKADEFLDIIPGPGPDGHLLHRVSDVDEAGVAEAFRVPLRGVHVRVGEPQGLGEVVHHAGGCIVRRHRAVVAAIYPAELVELDPAARFERPVHTGWKDTQDGETLTLLGPNADPRPDVEYPLRVLQRGVVQLDAAEEHHGVVLHELAALLGGVVGEVVAALAEAVEAAAVLVDVVGDAGR</sequence>
<dbReference type="Proteomes" id="UP000076584">
    <property type="component" value="Unassembled WGS sequence"/>
</dbReference>